<feature type="region of interest" description="Disordered" evidence="1">
    <location>
        <begin position="418"/>
        <end position="487"/>
    </location>
</feature>
<feature type="region of interest" description="Disordered" evidence="1">
    <location>
        <begin position="1"/>
        <end position="75"/>
    </location>
</feature>
<gene>
    <name evidence="2" type="ORF">HMPREF1120_07898</name>
</gene>
<organism evidence="2 3">
    <name type="scientific">Exophiala dermatitidis (strain ATCC 34100 / CBS 525.76 / NIH/UT8656)</name>
    <name type="common">Black yeast</name>
    <name type="synonym">Wangiella dermatitidis</name>
    <dbReference type="NCBI Taxonomy" id="858893"/>
    <lineage>
        <taxon>Eukaryota</taxon>
        <taxon>Fungi</taxon>
        <taxon>Dikarya</taxon>
        <taxon>Ascomycota</taxon>
        <taxon>Pezizomycotina</taxon>
        <taxon>Eurotiomycetes</taxon>
        <taxon>Chaetothyriomycetidae</taxon>
        <taxon>Chaetothyriales</taxon>
        <taxon>Herpotrichiellaceae</taxon>
        <taxon>Exophiala</taxon>
    </lineage>
</organism>
<dbReference type="RefSeq" id="XP_009160382.1">
    <property type="nucleotide sequence ID" value="XM_009162134.1"/>
</dbReference>
<dbReference type="HOGENOM" id="CLU_560234_0_0_1"/>
<proteinExistence type="predicted"/>
<reference evidence="2" key="1">
    <citation type="submission" date="2011-07" db="EMBL/GenBank/DDBJ databases">
        <title>The Genome Sequence of Exophiala (Wangiella) dermatitidis NIH/UT8656.</title>
        <authorList>
            <consortium name="The Broad Institute Genome Sequencing Platform"/>
            <person name="Cuomo C."/>
            <person name="Wang Z."/>
            <person name="Hunicke-Smith S."/>
            <person name="Szanislo P.J."/>
            <person name="Earl A."/>
            <person name="Young S.K."/>
            <person name="Zeng Q."/>
            <person name="Gargeya S."/>
            <person name="Fitzgerald M."/>
            <person name="Haas B."/>
            <person name="Abouelleil A."/>
            <person name="Alvarado L."/>
            <person name="Arachchi H.M."/>
            <person name="Berlin A."/>
            <person name="Brown A."/>
            <person name="Chapman S.B."/>
            <person name="Chen Z."/>
            <person name="Dunbar C."/>
            <person name="Freedman E."/>
            <person name="Gearin G."/>
            <person name="Gellesch M."/>
            <person name="Goldberg J."/>
            <person name="Griggs A."/>
            <person name="Gujja S."/>
            <person name="Heiman D."/>
            <person name="Howarth C."/>
            <person name="Larson L."/>
            <person name="Lui A."/>
            <person name="MacDonald P.J.P."/>
            <person name="Montmayeur A."/>
            <person name="Murphy C."/>
            <person name="Neiman D."/>
            <person name="Pearson M."/>
            <person name="Priest M."/>
            <person name="Roberts A."/>
            <person name="Saif S."/>
            <person name="Shea T."/>
            <person name="Shenoy N."/>
            <person name="Sisk P."/>
            <person name="Stolte C."/>
            <person name="Sykes S."/>
            <person name="Wortman J."/>
            <person name="Nusbaum C."/>
            <person name="Birren B."/>
        </authorList>
    </citation>
    <scope>NUCLEOTIDE SEQUENCE</scope>
    <source>
        <strain evidence="2">NIH/UT8656</strain>
    </source>
</reference>
<dbReference type="AlphaFoldDB" id="H6C9R8"/>
<feature type="compositionally biased region" description="Low complexity" evidence="1">
    <location>
        <begin position="418"/>
        <end position="434"/>
    </location>
</feature>
<evidence type="ECO:0000313" key="3">
    <source>
        <dbReference type="Proteomes" id="UP000007304"/>
    </source>
</evidence>
<dbReference type="InParanoid" id="H6C9R8"/>
<dbReference type="Proteomes" id="UP000007304">
    <property type="component" value="Unassembled WGS sequence"/>
</dbReference>
<keyword evidence="3" id="KW-1185">Reference proteome</keyword>
<feature type="compositionally biased region" description="Low complexity" evidence="1">
    <location>
        <begin position="282"/>
        <end position="292"/>
    </location>
</feature>
<dbReference type="GeneID" id="20312537"/>
<evidence type="ECO:0000313" key="2">
    <source>
        <dbReference type="EMBL" id="EHY59921.1"/>
    </source>
</evidence>
<protein>
    <submittedName>
        <fullName evidence="2">Uncharacterized protein</fullName>
    </submittedName>
</protein>
<evidence type="ECO:0000256" key="1">
    <source>
        <dbReference type="SAM" id="MobiDB-lite"/>
    </source>
</evidence>
<dbReference type="STRING" id="858893.H6C9R8"/>
<sequence length="487" mass="47032">MGKRARSSSAGSSPRRRPAGPPAGSWSLVPPPPPATAAPSSSGTTSVPGQPVAGPAGPVGPSVGPGPGPSFGPVGGPSAGVGFGAGPSVGPAVAATYTGGGIVGPPLLAPGPGYGVRPGLAPGPGFFGPGVGVGPGVGPGPGFVAPGVGFAPASSFGGPSIGAAATAPGGVSGPIFGPPVAPVPLPRVGGFAPIRPLSASWPASLPTFHPRPDFYTRTQPVAFSIADVYRHMESLMANPGRMYVTVQLYAFVRPGSVVPPVVPGGTSSSPAAQAAATGGATGAAASSVAPGGITQSSQAPTTGPAPGSIEFTDLHGNPEVLAAVVPVSYRQRGELRQDMGMVRAILRITLRPSGNRGPATSLPPPTIDDLLSRFLTEVIMVNGATWQSVNRREREVVAHLTNSVTATAAAASAAPAATAPAASSSSASSSAAAGSRGGRGRGGSQRAAGSGSGRGRGRGRGRARGGRGASAGQGNTTPPPPANPADP</sequence>
<dbReference type="VEuPathDB" id="FungiDB:HMPREF1120_07898"/>
<dbReference type="EMBL" id="JH226136">
    <property type="protein sequence ID" value="EHY59921.1"/>
    <property type="molecule type" value="Genomic_DNA"/>
</dbReference>
<feature type="compositionally biased region" description="Basic residues" evidence="1">
    <location>
        <begin position="455"/>
        <end position="465"/>
    </location>
</feature>
<accession>H6C9R8</accession>
<name>H6C9R8_EXODN</name>
<feature type="compositionally biased region" description="Low complexity" evidence="1">
    <location>
        <begin position="37"/>
        <end position="62"/>
    </location>
</feature>
<feature type="region of interest" description="Disordered" evidence="1">
    <location>
        <begin position="282"/>
        <end position="312"/>
    </location>
</feature>
<feature type="compositionally biased region" description="Pro residues" evidence="1">
    <location>
        <begin position="477"/>
        <end position="487"/>
    </location>
</feature>